<name>A0A3P7KVM9_THECL</name>
<dbReference type="GO" id="GO:0003824">
    <property type="term" value="F:catalytic activity"/>
    <property type="evidence" value="ECO:0007669"/>
    <property type="project" value="UniProtKB-ARBA"/>
</dbReference>
<dbReference type="PROSITE" id="PS50868">
    <property type="entry name" value="POST_SET"/>
    <property type="match status" value="1"/>
</dbReference>
<organism evidence="10 11">
    <name type="scientific">Thelazia callipaeda</name>
    <name type="common">Oriental eyeworm</name>
    <name type="synonym">Parasitic nematode</name>
    <dbReference type="NCBI Taxonomy" id="103827"/>
    <lineage>
        <taxon>Eukaryota</taxon>
        <taxon>Metazoa</taxon>
        <taxon>Ecdysozoa</taxon>
        <taxon>Nematoda</taxon>
        <taxon>Chromadorea</taxon>
        <taxon>Rhabditida</taxon>
        <taxon>Spirurina</taxon>
        <taxon>Spiruromorpha</taxon>
        <taxon>Thelazioidea</taxon>
        <taxon>Thelaziidae</taxon>
        <taxon>Thelazia</taxon>
    </lineage>
</organism>
<evidence type="ECO:0000313" key="11">
    <source>
        <dbReference type="Proteomes" id="UP000276776"/>
    </source>
</evidence>
<gene>
    <name evidence="10" type="ORF">TCLT_LOCUS8277</name>
</gene>
<evidence type="ECO:0000256" key="7">
    <source>
        <dbReference type="ARBA" id="ARBA00023163"/>
    </source>
</evidence>
<dbReference type="GO" id="GO:0005634">
    <property type="term" value="C:nucleus"/>
    <property type="evidence" value="ECO:0007669"/>
    <property type="project" value="UniProtKB-SubCell"/>
</dbReference>
<dbReference type="PRINTS" id="PR02031">
    <property type="entry name" value="CYSSERRICHNP"/>
</dbReference>
<dbReference type="InterPro" id="IPR003616">
    <property type="entry name" value="Post-SET_dom"/>
</dbReference>
<dbReference type="GO" id="GO:0006915">
    <property type="term" value="P:apoptotic process"/>
    <property type="evidence" value="ECO:0007669"/>
    <property type="project" value="UniProtKB-KW"/>
</dbReference>
<evidence type="ECO:0000313" key="10">
    <source>
        <dbReference type="EMBL" id="VDN05820.1"/>
    </source>
</evidence>
<comment type="similarity">
    <text evidence="2">Belongs to the AXUD1 family.</text>
</comment>
<dbReference type="Proteomes" id="UP000276776">
    <property type="component" value="Unassembled WGS sequence"/>
</dbReference>
<dbReference type="OrthoDB" id="5946974at2759"/>
<keyword evidence="6" id="KW-0010">Activator</keyword>
<protein>
    <recommendedName>
        <fullName evidence="9">Post-SET domain-containing protein</fullName>
    </recommendedName>
</protein>
<dbReference type="GO" id="GO:0043565">
    <property type="term" value="F:sequence-specific DNA binding"/>
    <property type="evidence" value="ECO:0007669"/>
    <property type="project" value="TreeGrafter"/>
</dbReference>
<keyword evidence="7" id="KW-0804">Transcription</keyword>
<dbReference type="InterPro" id="IPR023260">
    <property type="entry name" value="Cys/Ser-rich_nuc_prot"/>
</dbReference>
<evidence type="ECO:0000256" key="6">
    <source>
        <dbReference type="ARBA" id="ARBA00023159"/>
    </source>
</evidence>
<dbReference type="Pfam" id="PF16019">
    <property type="entry name" value="CSRNP_N"/>
    <property type="match status" value="1"/>
</dbReference>
<dbReference type="AlphaFoldDB" id="A0A3P7KVM9"/>
<reference evidence="10 11" key="1">
    <citation type="submission" date="2018-11" db="EMBL/GenBank/DDBJ databases">
        <authorList>
            <consortium name="Pathogen Informatics"/>
        </authorList>
    </citation>
    <scope>NUCLEOTIDE SEQUENCE [LARGE SCALE GENOMIC DNA]</scope>
</reference>
<keyword evidence="11" id="KW-1185">Reference proteome</keyword>
<dbReference type="GO" id="GO:0000981">
    <property type="term" value="F:DNA-binding transcription factor activity, RNA polymerase II-specific"/>
    <property type="evidence" value="ECO:0007669"/>
    <property type="project" value="TreeGrafter"/>
</dbReference>
<evidence type="ECO:0000256" key="5">
    <source>
        <dbReference type="ARBA" id="ARBA00023125"/>
    </source>
</evidence>
<dbReference type="STRING" id="103827.A0A3P7KVM9"/>
<evidence type="ECO:0000259" key="9">
    <source>
        <dbReference type="PROSITE" id="PS50868"/>
    </source>
</evidence>
<comment type="subcellular location">
    <subcellularLocation>
        <location evidence="1">Nucleus</location>
    </subcellularLocation>
</comment>
<evidence type="ECO:0000256" key="4">
    <source>
        <dbReference type="ARBA" id="ARBA00023015"/>
    </source>
</evidence>
<feature type="domain" description="Post-SET" evidence="9">
    <location>
        <begin position="139"/>
        <end position="155"/>
    </location>
</feature>
<sequence>MHEFFLFCTNHHSKISVQQALKLPDSRKRSFRAEFDENFIAEKKSCITVGTSMFYLMFLLLKIYNFNGFSRTYQICHFFDAFLRKIILITINIALKNEKVVCKNIRRSRKRCGCSCKSPCLPETCECALNGIECLVDRPAFPCRCGASECNNPFGRREYDETRIRAHFRSTLMRLKAAQCQKVKFIEHGTFILRIEVVI</sequence>
<accession>A0A3P7KVM9</accession>
<dbReference type="InterPro" id="IPR031972">
    <property type="entry name" value="CSRNP_N"/>
</dbReference>
<keyword evidence="3" id="KW-0053">Apoptosis</keyword>
<keyword evidence="4" id="KW-0805">Transcription regulation</keyword>
<dbReference type="PANTHER" id="PTHR13580:SF9">
    <property type="entry name" value="AXIN1 UP-REGULATED 1, ISOFORM A"/>
    <property type="match status" value="1"/>
</dbReference>
<evidence type="ECO:0000256" key="8">
    <source>
        <dbReference type="ARBA" id="ARBA00023242"/>
    </source>
</evidence>
<evidence type="ECO:0000256" key="1">
    <source>
        <dbReference type="ARBA" id="ARBA00004123"/>
    </source>
</evidence>
<evidence type="ECO:0000256" key="3">
    <source>
        <dbReference type="ARBA" id="ARBA00022703"/>
    </source>
</evidence>
<proteinExistence type="inferred from homology"/>
<keyword evidence="8" id="KW-0539">Nucleus</keyword>
<dbReference type="EMBL" id="UYYF01004609">
    <property type="protein sequence ID" value="VDN05820.1"/>
    <property type="molecule type" value="Genomic_DNA"/>
</dbReference>
<dbReference type="PANTHER" id="PTHR13580">
    <property type="entry name" value="TGF-BETA INDUCED APOPTOSIS PROTEIN"/>
    <property type="match status" value="1"/>
</dbReference>
<keyword evidence="5" id="KW-0238">DNA-binding</keyword>
<evidence type="ECO:0000256" key="2">
    <source>
        <dbReference type="ARBA" id="ARBA00008548"/>
    </source>
</evidence>